<dbReference type="GO" id="GO:0008289">
    <property type="term" value="F:lipid binding"/>
    <property type="evidence" value="ECO:0007669"/>
    <property type="project" value="UniProtKB-KW"/>
</dbReference>
<comment type="caution">
    <text evidence="2">The sequence shown here is derived from an EMBL/GenBank/DDBJ whole genome shotgun (WGS) entry which is preliminary data.</text>
</comment>
<dbReference type="PROSITE" id="PS51482">
    <property type="entry name" value="DEGV"/>
    <property type="match status" value="1"/>
</dbReference>
<dbReference type="EMBL" id="JASGBQ010000023">
    <property type="protein sequence ID" value="MDI9242992.1"/>
    <property type="molecule type" value="Genomic_DNA"/>
</dbReference>
<evidence type="ECO:0000313" key="3">
    <source>
        <dbReference type="Proteomes" id="UP001300383"/>
    </source>
</evidence>
<name>A0AAP4BCF1_9FIRM</name>
<proteinExistence type="predicted"/>
<gene>
    <name evidence="2" type="ORF">QJ036_11005</name>
</gene>
<dbReference type="InterPro" id="IPR003797">
    <property type="entry name" value="DegV"/>
</dbReference>
<evidence type="ECO:0000256" key="1">
    <source>
        <dbReference type="ARBA" id="ARBA00023121"/>
    </source>
</evidence>
<evidence type="ECO:0000313" key="2">
    <source>
        <dbReference type="EMBL" id="MDI9242992.1"/>
    </source>
</evidence>
<keyword evidence="1" id="KW-0446">Lipid-binding</keyword>
<dbReference type="PANTHER" id="PTHR33434">
    <property type="entry name" value="DEGV DOMAIN-CONTAINING PROTEIN DR_1986-RELATED"/>
    <property type="match status" value="1"/>
</dbReference>
<dbReference type="RefSeq" id="WP_283231427.1">
    <property type="nucleotide sequence ID" value="NZ_JASGBQ010000023.1"/>
</dbReference>
<sequence>MIRILVDSASDYQMEEIQTKGLLLVPITITIGETGYIDGKNLGRDEFYEILSRTGEFPKTSQPSPHAFLDLFLEAKKNGDELICILLSSALSGTCQSAFLAKSMAAYDKIYILDSLTATYTIKLMADHALQLVKEGLGAGEIAARLEALRSRVRVVAAPDTLDFLQRGGRISKTAAAIGNLAGIRPIVTISPEGSVAVIGKCVGKNKAISQIVSVLEKSGMDASFPLYPIYSYGINNCTKLVAKLRTAGFAPAETLQIGPTIGAHIGPEAFGIVYAAK</sequence>
<keyword evidence="3" id="KW-1185">Reference proteome</keyword>
<dbReference type="PANTHER" id="PTHR33434:SF2">
    <property type="entry name" value="FATTY ACID-BINDING PROTEIN TM_1468"/>
    <property type="match status" value="1"/>
</dbReference>
<dbReference type="Proteomes" id="UP001300383">
    <property type="component" value="Unassembled WGS sequence"/>
</dbReference>
<dbReference type="NCBIfam" id="TIGR00762">
    <property type="entry name" value="DegV"/>
    <property type="match status" value="1"/>
</dbReference>
<dbReference type="InterPro" id="IPR043168">
    <property type="entry name" value="DegV_C"/>
</dbReference>
<dbReference type="AlphaFoldDB" id="A0AAP4BCF1"/>
<organism evidence="2 3">
    <name type="scientific">Fusibacillus kribbianus</name>
    <dbReference type="NCBI Taxonomy" id="3044208"/>
    <lineage>
        <taxon>Bacteria</taxon>
        <taxon>Bacillati</taxon>
        <taxon>Bacillota</taxon>
        <taxon>Clostridia</taxon>
        <taxon>Lachnospirales</taxon>
        <taxon>Lachnospiraceae</taxon>
        <taxon>Fusibacillus</taxon>
    </lineage>
</organism>
<reference evidence="2 3" key="1">
    <citation type="submission" date="2023-05" db="EMBL/GenBank/DDBJ databases">
        <title>[ruminococcus] sp. nov., isolated from a pig farm feces dump.</title>
        <authorList>
            <person name="Chang Y.-H."/>
        </authorList>
    </citation>
    <scope>NUCLEOTIDE SEQUENCE [LARGE SCALE GENOMIC DNA]</scope>
    <source>
        <strain evidence="2 3">YH-rum2234</strain>
    </source>
</reference>
<protein>
    <submittedName>
        <fullName evidence="2">DegV family protein</fullName>
    </submittedName>
</protein>
<dbReference type="Gene3D" id="3.40.50.10170">
    <property type="match status" value="1"/>
</dbReference>
<dbReference type="Gene3D" id="3.30.1180.10">
    <property type="match status" value="1"/>
</dbReference>
<dbReference type="SUPFAM" id="SSF82549">
    <property type="entry name" value="DAK1/DegV-like"/>
    <property type="match status" value="1"/>
</dbReference>
<dbReference type="InterPro" id="IPR050270">
    <property type="entry name" value="DegV_domain_contain"/>
</dbReference>
<dbReference type="Pfam" id="PF02645">
    <property type="entry name" value="DegV"/>
    <property type="match status" value="1"/>
</dbReference>
<accession>A0AAP4BCF1</accession>